<dbReference type="AlphaFoldDB" id="A0A250IIX0"/>
<evidence type="ECO:0000256" key="7">
    <source>
        <dbReference type="RuleBase" id="RU000461"/>
    </source>
</evidence>
<evidence type="ECO:0000256" key="2">
    <source>
        <dbReference type="ARBA" id="ARBA00022617"/>
    </source>
</evidence>
<dbReference type="InterPro" id="IPR002397">
    <property type="entry name" value="Cyt_P450_B"/>
</dbReference>
<evidence type="ECO:0000313" key="9">
    <source>
        <dbReference type="Proteomes" id="UP000217289"/>
    </source>
</evidence>
<dbReference type="SUPFAM" id="SSF48264">
    <property type="entry name" value="Cytochrome P450"/>
    <property type="match status" value="1"/>
</dbReference>
<dbReference type="PRINTS" id="PR00385">
    <property type="entry name" value="P450"/>
</dbReference>
<dbReference type="GO" id="GO:0004497">
    <property type="term" value="F:monooxygenase activity"/>
    <property type="evidence" value="ECO:0007669"/>
    <property type="project" value="UniProtKB-KW"/>
</dbReference>
<protein>
    <submittedName>
        <fullName evidence="8">Cytochrome P450</fullName>
    </submittedName>
</protein>
<evidence type="ECO:0000256" key="3">
    <source>
        <dbReference type="ARBA" id="ARBA00022723"/>
    </source>
</evidence>
<dbReference type="Proteomes" id="UP000217289">
    <property type="component" value="Chromosome"/>
</dbReference>
<dbReference type="Pfam" id="PF00067">
    <property type="entry name" value="p450"/>
    <property type="match status" value="1"/>
</dbReference>
<dbReference type="KEGG" id="mbd:MEBOL_005233"/>
<dbReference type="GO" id="GO:0020037">
    <property type="term" value="F:heme binding"/>
    <property type="evidence" value="ECO:0007669"/>
    <property type="project" value="InterPro"/>
</dbReference>
<dbReference type="PRINTS" id="PR00359">
    <property type="entry name" value="BP450"/>
</dbReference>
<dbReference type="GO" id="GO:0016705">
    <property type="term" value="F:oxidoreductase activity, acting on paired donors, with incorporation or reduction of molecular oxygen"/>
    <property type="evidence" value="ECO:0007669"/>
    <property type="project" value="InterPro"/>
</dbReference>
<evidence type="ECO:0000256" key="5">
    <source>
        <dbReference type="ARBA" id="ARBA00023004"/>
    </source>
</evidence>
<dbReference type="InterPro" id="IPR036396">
    <property type="entry name" value="Cyt_P450_sf"/>
</dbReference>
<evidence type="ECO:0000256" key="4">
    <source>
        <dbReference type="ARBA" id="ARBA00023002"/>
    </source>
</evidence>
<keyword evidence="6 7" id="KW-0503">Monooxygenase</keyword>
<keyword evidence="9" id="KW-1185">Reference proteome</keyword>
<evidence type="ECO:0000256" key="1">
    <source>
        <dbReference type="ARBA" id="ARBA00010617"/>
    </source>
</evidence>
<dbReference type="PANTHER" id="PTHR46696:SF1">
    <property type="entry name" value="CYTOCHROME P450 YJIB-RELATED"/>
    <property type="match status" value="1"/>
</dbReference>
<keyword evidence="3 7" id="KW-0479">Metal-binding</keyword>
<keyword evidence="5 7" id="KW-0408">Iron</keyword>
<proteinExistence type="inferred from homology"/>
<organism evidence="8 9">
    <name type="scientific">Melittangium boletus DSM 14713</name>
    <dbReference type="NCBI Taxonomy" id="1294270"/>
    <lineage>
        <taxon>Bacteria</taxon>
        <taxon>Pseudomonadati</taxon>
        <taxon>Myxococcota</taxon>
        <taxon>Myxococcia</taxon>
        <taxon>Myxococcales</taxon>
        <taxon>Cystobacterineae</taxon>
        <taxon>Archangiaceae</taxon>
        <taxon>Melittangium</taxon>
    </lineage>
</organism>
<comment type="similarity">
    <text evidence="1 7">Belongs to the cytochrome P450 family.</text>
</comment>
<accession>A0A250IIX0</accession>
<keyword evidence="4 7" id="KW-0560">Oxidoreductase</keyword>
<dbReference type="EMBL" id="CP022163">
    <property type="protein sequence ID" value="ATB31764.1"/>
    <property type="molecule type" value="Genomic_DNA"/>
</dbReference>
<sequence>MDSPRFTRRAPMSERINLLAPEVRANPYPLYARLRQHAPVSQVDPGGIWAVSRYEDVMYVLKHPQLFSSEGFRQAYRPAWISNYPLADSALVMDPPRHTRLRGLINRAFGTSVLTRIEPRVREIAATIAANLPEGQEVDFVEAFSVPMPMGVLGELLGLAPEVHPLLVRWAQHLAQFTSIGPADTARQEAMRATVNEARGHFERVLAERRRHPGDDLMSDLVQARMDGESLSDTELLGFMFLLLIGGLETTLHLMSHVALRLHLQPELMTLLREQPALVPRFIEEALRHEPPAQGVMRLTSEETELGGVRLPRGVRMLLLMGSATRDEAYCADPDRFDPHRTAPQNLPFGHGIHFCLGSQLARLEARLSLEALLARFTRLSAGTQPIQWNSSLIVRGPTRLPLVAHVD</sequence>
<dbReference type="GO" id="GO:0005506">
    <property type="term" value="F:iron ion binding"/>
    <property type="evidence" value="ECO:0007669"/>
    <property type="project" value="InterPro"/>
</dbReference>
<dbReference type="FunFam" id="1.10.630.10:FF:000018">
    <property type="entry name" value="Cytochrome P450 monooxygenase"/>
    <property type="match status" value="1"/>
</dbReference>
<keyword evidence="2 7" id="KW-0349">Heme</keyword>
<dbReference type="Gene3D" id="1.10.630.10">
    <property type="entry name" value="Cytochrome P450"/>
    <property type="match status" value="1"/>
</dbReference>
<evidence type="ECO:0000256" key="6">
    <source>
        <dbReference type="ARBA" id="ARBA00023033"/>
    </source>
</evidence>
<dbReference type="PANTHER" id="PTHR46696">
    <property type="entry name" value="P450, PUTATIVE (EUROFUNG)-RELATED"/>
    <property type="match status" value="1"/>
</dbReference>
<name>A0A250IIX0_9BACT</name>
<dbReference type="InterPro" id="IPR017972">
    <property type="entry name" value="Cyt_P450_CS"/>
</dbReference>
<dbReference type="InterPro" id="IPR001128">
    <property type="entry name" value="Cyt_P450"/>
</dbReference>
<evidence type="ECO:0000313" key="8">
    <source>
        <dbReference type="EMBL" id="ATB31764.1"/>
    </source>
</evidence>
<dbReference type="PROSITE" id="PS00086">
    <property type="entry name" value="CYTOCHROME_P450"/>
    <property type="match status" value="1"/>
</dbReference>
<gene>
    <name evidence="8" type="ORF">MEBOL_005233</name>
</gene>
<reference evidence="8 9" key="1">
    <citation type="submission" date="2017-06" db="EMBL/GenBank/DDBJ databases">
        <authorList>
            <person name="Kim H.J."/>
            <person name="Triplett B.A."/>
        </authorList>
    </citation>
    <scope>NUCLEOTIDE SEQUENCE [LARGE SCALE GENOMIC DNA]</scope>
    <source>
        <strain evidence="8 9">DSM 14713</strain>
    </source>
</reference>